<reference evidence="2" key="1">
    <citation type="submission" date="2023-01" db="EMBL/GenBank/DDBJ databases">
        <authorList>
            <person name="Van Ghelder C."/>
            <person name="Rancurel C."/>
        </authorList>
    </citation>
    <scope>NUCLEOTIDE SEQUENCE</scope>
    <source>
        <strain evidence="2">CNCM I-4278</strain>
    </source>
</reference>
<dbReference type="AlphaFoldDB" id="A0A9W4UNX8"/>
<comment type="caution">
    <text evidence="2">The sequence shown here is derived from an EMBL/GenBank/DDBJ whole genome shotgun (WGS) entry which is preliminary data.</text>
</comment>
<dbReference type="OrthoDB" id="44736at2759"/>
<comment type="cofactor">
    <cofactor evidence="1">
        <name>Mg(2+)</name>
        <dbReference type="ChEBI" id="CHEBI:18420"/>
    </cofactor>
    <text evidence="1">Binds 2 magnesium ions per subunit.</text>
</comment>
<keyword evidence="3" id="KW-1185">Reference proteome</keyword>
<dbReference type="InterPro" id="IPR036705">
    <property type="entry name" value="Ribosyl_crysJ1_sf"/>
</dbReference>
<feature type="binding site" evidence="1">
    <location>
        <position position="69"/>
    </location>
    <ligand>
        <name>Mg(2+)</name>
        <dbReference type="ChEBI" id="CHEBI:18420"/>
        <label>1</label>
    </ligand>
</feature>
<keyword evidence="1" id="KW-0460">Magnesium</keyword>
<dbReference type="GO" id="GO:0046872">
    <property type="term" value="F:metal ion binding"/>
    <property type="evidence" value="ECO:0007669"/>
    <property type="project" value="UniProtKB-KW"/>
</dbReference>
<dbReference type="Proteomes" id="UP001152607">
    <property type="component" value="Unassembled WGS sequence"/>
</dbReference>
<feature type="binding site" evidence="1">
    <location>
        <position position="294"/>
    </location>
    <ligand>
        <name>Mg(2+)</name>
        <dbReference type="ChEBI" id="CHEBI:18420"/>
        <label>1</label>
    </ligand>
</feature>
<gene>
    <name evidence="2" type="ORF">PDIGIT_LOCUS11449</name>
</gene>
<evidence type="ECO:0000313" key="3">
    <source>
        <dbReference type="Proteomes" id="UP001152607"/>
    </source>
</evidence>
<dbReference type="Gene3D" id="2.60.120.560">
    <property type="entry name" value="Exo-inulinase, domain 1"/>
    <property type="match status" value="1"/>
</dbReference>
<name>A0A9W4UNX8_9PLEO</name>
<evidence type="ECO:0008006" key="4">
    <source>
        <dbReference type="Google" id="ProtNLM"/>
    </source>
</evidence>
<dbReference type="InterPro" id="IPR005502">
    <property type="entry name" value="Ribosyl_crysJ1"/>
</dbReference>
<organism evidence="2 3">
    <name type="scientific">Periconia digitata</name>
    <dbReference type="NCBI Taxonomy" id="1303443"/>
    <lineage>
        <taxon>Eukaryota</taxon>
        <taxon>Fungi</taxon>
        <taxon>Dikarya</taxon>
        <taxon>Ascomycota</taxon>
        <taxon>Pezizomycotina</taxon>
        <taxon>Dothideomycetes</taxon>
        <taxon>Pleosporomycetidae</taxon>
        <taxon>Pleosporales</taxon>
        <taxon>Massarineae</taxon>
        <taxon>Periconiaceae</taxon>
        <taxon>Periconia</taxon>
    </lineage>
</organism>
<dbReference type="Gene3D" id="1.10.4080.10">
    <property type="entry name" value="ADP-ribosylation/Crystallin J1"/>
    <property type="match status" value="1"/>
</dbReference>
<sequence>MSARSPSSPSSNPHKHLHKIYAGVLGKLIGVYLGRPFENWTYQDIISKLGPITYYIHDQFNTPLVVIDDDVSGTFTFIRALNEHPARKSLSSADVGRTWLNHVIEGRTVFWWGGNGISTEHTVFNNLKKRGLLAPDSGSIKTNGYTLAEQIGAQIFIDAWALVAPGNPDLAAELARAAARVSHDGVAVDAAVLWAVMEAAAFESSDVEVLLDTALGYIPRDSSLRPLIADIRRWASEDGKWEVTRDRIEEKYGYQHYRGICHMIPNHGIMILALLYGGHDFSTAMHIINTCGWDTDCNSGNVGCLVAIMHGLEGFVNEKGLDWRGPLADRALISSADGGYSINDAVRISYDLADMAARLAGEEPLPIPKDGAQWHFSLPGSVQGFHVSPSQEEIVTVKQGEAEDGDPALGIYMTSHKDISTPLEILTHTFTPADALAVKRDYEMMASPLAFPGQTLTAKVSSASGSPGDISVSLRLKAYDYNDELVTVDAPSVSIAPGAQQTLSWIIPTDLQNKPIAYLGLAVTPSSTTATNNIGSGSGNKSNEIIAHLHSLKISQTPATKFTRPPRPSGPGLESLGPSMWRNSWIDSVSKVQSFGPSFHLGQDSGEGLFYTGTSLWEDYSVVAKDLVVNLGEMHGVAVRVQGLNRYYAAVLYKDARDGSERRGRFGILKARDEERSLHASVPLDWDVDVEYSIAVDVVGTKIRAQVVGEVEISWDDDDGAAYRCGAAGFVVGEGSLSAESLGVDPCSST</sequence>
<protein>
    <recommendedName>
        <fullName evidence="4">ADP-ribosylglycohydrolase</fullName>
    </recommendedName>
</protein>
<feature type="binding site" evidence="1">
    <location>
        <position position="70"/>
    </location>
    <ligand>
        <name>Mg(2+)</name>
        <dbReference type="ChEBI" id="CHEBI:18420"/>
        <label>1</label>
    </ligand>
</feature>
<evidence type="ECO:0000313" key="2">
    <source>
        <dbReference type="EMBL" id="CAI6338321.1"/>
    </source>
</evidence>
<keyword evidence="1" id="KW-0479">Metal-binding</keyword>
<dbReference type="EMBL" id="CAOQHR010000008">
    <property type="protein sequence ID" value="CAI6338321.1"/>
    <property type="molecule type" value="Genomic_DNA"/>
</dbReference>
<proteinExistence type="predicted"/>
<accession>A0A9W4UNX8</accession>
<feature type="binding site" evidence="1">
    <location>
        <position position="296"/>
    </location>
    <ligand>
        <name>Mg(2+)</name>
        <dbReference type="ChEBI" id="CHEBI:18420"/>
        <label>1</label>
    </ligand>
</feature>
<dbReference type="Pfam" id="PF03747">
    <property type="entry name" value="ADP_ribosyl_GH"/>
    <property type="match status" value="1"/>
</dbReference>
<evidence type="ECO:0000256" key="1">
    <source>
        <dbReference type="PIRSR" id="PIRSR605502-1"/>
    </source>
</evidence>
<dbReference type="SUPFAM" id="SSF101478">
    <property type="entry name" value="ADP-ribosylglycohydrolase"/>
    <property type="match status" value="1"/>
</dbReference>